<dbReference type="Gene3D" id="1.20.1250.20">
    <property type="entry name" value="MFS general substrate transporter like domains"/>
    <property type="match status" value="2"/>
</dbReference>
<dbReference type="RefSeq" id="WP_338753061.1">
    <property type="nucleotide sequence ID" value="NZ_CP147404.1"/>
</dbReference>
<dbReference type="EMBL" id="CP147404">
    <property type="protein sequence ID" value="WXB93648.1"/>
    <property type="molecule type" value="Genomic_DNA"/>
</dbReference>
<comment type="subcellular location">
    <subcellularLocation>
        <location evidence="1">Cell membrane</location>
        <topology evidence="1">Multi-pass membrane protein</topology>
    </subcellularLocation>
</comment>
<evidence type="ECO:0000256" key="1">
    <source>
        <dbReference type="ARBA" id="ARBA00004651"/>
    </source>
</evidence>
<keyword evidence="3 6" id="KW-0812">Transmembrane</keyword>
<name>A0ABZ2N7N3_9BACI</name>
<feature type="transmembrane region" description="Helical" evidence="6">
    <location>
        <begin position="223"/>
        <end position="244"/>
    </location>
</feature>
<feature type="transmembrane region" description="Helical" evidence="6">
    <location>
        <begin position="161"/>
        <end position="184"/>
    </location>
</feature>
<evidence type="ECO:0000313" key="8">
    <source>
        <dbReference type="EMBL" id="WXB93648.1"/>
    </source>
</evidence>
<evidence type="ECO:0000256" key="5">
    <source>
        <dbReference type="ARBA" id="ARBA00023136"/>
    </source>
</evidence>
<feature type="transmembrane region" description="Helical" evidence="6">
    <location>
        <begin position="321"/>
        <end position="349"/>
    </location>
</feature>
<dbReference type="Proteomes" id="UP001387364">
    <property type="component" value="Chromosome"/>
</dbReference>
<feature type="transmembrane region" description="Helical" evidence="6">
    <location>
        <begin position="106"/>
        <end position="127"/>
    </location>
</feature>
<dbReference type="InterPro" id="IPR036259">
    <property type="entry name" value="MFS_trans_sf"/>
</dbReference>
<accession>A0ABZ2N7N3</accession>
<evidence type="ECO:0000256" key="3">
    <source>
        <dbReference type="ARBA" id="ARBA00022692"/>
    </source>
</evidence>
<sequence>MPRTPKYSWVILLFLVISGMINQVDKIIIGLVSVPLMKELSLSPSQWGVVGSSFFWLFTISSLVLGGMADTKNTKKMLTWLSLIWVSVQFATPFVSSLSLLVLTRIVLGAGEGPAAAVSTAILGKWFPKERHGIGFAAVLFGTTIGPAIAAPLLISLIDQYGWRSAFIAMGVVGLIWLGFWLFYGKDNPQEIGLPSFDQEEKHSSALSKVSWRQFLPHLLSKNFVVIVLCAGCAFWVLSIQGLWYPAYFSTVKHFTGSTLKLAVSLPFLFAAISLIGFAMISDWLYRKTGDIRKARINLAGFMMVLSSICLYLGSVVNSSVISMVFFTLAPGFAYVILSLAPAILMDFFSPQNIGKAQGTYIALSNTGSMIAPIVFGYFIQYAATEAIGYRYAFQSTSLMMFVIGLLFWMSVRPIKRSHTTVKTEEQISI</sequence>
<gene>
    <name evidence="8" type="ORF">WDJ61_03080</name>
</gene>
<reference evidence="8 9" key="1">
    <citation type="submission" date="2024-02" db="EMBL/GenBank/DDBJ databases">
        <title>Seven novel Bacillus-like species.</title>
        <authorList>
            <person name="Liu G."/>
        </authorList>
    </citation>
    <scope>NUCLEOTIDE SEQUENCE [LARGE SCALE GENOMIC DNA]</scope>
    <source>
        <strain evidence="8 9">FJAT-52991</strain>
    </source>
</reference>
<proteinExistence type="predicted"/>
<evidence type="ECO:0000313" key="9">
    <source>
        <dbReference type="Proteomes" id="UP001387364"/>
    </source>
</evidence>
<dbReference type="SUPFAM" id="SSF103473">
    <property type="entry name" value="MFS general substrate transporter"/>
    <property type="match status" value="1"/>
</dbReference>
<keyword evidence="5 6" id="KW-0472">Membrane</keyword>
<evidence type="ECO:0000259" key="7">
    <source>
        <dbReference type="PROSITE" id="PS50850"/>
    </source>
</evidence>
<feature type="transmembrane region" description="Helical" evidence="6">
    <location>
        <begin position="264"/>
        <end position="285"/>
    </location>
</feature>
<feature type="transmembrane region" description="Helical" evidence="6">
    <location>
        <begin position="47"/>
        <end position="66"/>
    </location>
</feature>
<feature type="transmembrane region" description="Helical" evidence="6">
    <location>
        <begin position="134"/>
        <end position="155"/>
    </location>
</feature>
<feature type="transmembrane region" description="Helical" evidence="6">
    <location>
        <begin position="361"/>
        <end position="380"/>
    </location>
</feature>
<protein>
    <submittedName>
        <fullName evidence="8">MFS transporter</fullName>
    </submittedName>
</protein>
<keyword evidence="4 6" id="KW-1133">Transmembrane helix</keyword>
<dbReference type="PROSITE" id="PS50850">
    <property type="entry name" value="MFS"/>
    <property type="match status" value="1"/>
</dbReference>
<evidence type="ECO:0000256" key="4">
    <source>
        <dbReference type="ARBA" id="ARBA00022989"/>
    </source>
</evidence>
<organism evidence="8 9">
    <name type="scientific">Bacillus kandeliae</name>
    <dbReference type="NCBI Taxonomy" id="3129297"/>
    <lineage>
        <taxon>Bacteria</taxon>
        <taxon>Bacillati</taxon>
        <taxon>Bacillota</taxon>
        <taxon>Bacilli</taxon>
        <taxon>Bacillales</taxon>
        <taxon>Bacillaceae</taxon>
        <taxon>Bacillus</taxon>
    </lineage>
</organism>
<evidence type="ECO:0000256" key="2">
    <source>
        <dbReference type="ARBA" id="ARBA00022448"/>
    </source>
</evidence>
<keyword evidence="2" id="KW-0813">Transport</keyword>
<dbReference type="PANTHER" id="PTHR11662">
    <property type="entry name" value="SOLUTE CARRIER FAMILY 17"/>
    <property type="match status" value="1"/>
</dbReference>
<dbReference type="InterPro" id="IPR050382">
    <property type="entry name" value="MFS_Na/Anion_cotransporter"/>
</dbReference>
<feature type="transmembrane region" description="Helical" evidence="6">
    <location>
        <begin position="297"/>
        <end position="315"/>
    </location>
</feature>
<evidence type="ECO:0000256" key="6">
    <source>
        <dbReference type="SAM" id="Phobius"/>
    </source>
</evidence>
<dbReference type="PANTHER" id="PTHR11662:SF450">
    <property type="entry name" value="BLR1003 PROTEIN"/>
    <property type="match status" value="1"/>
</dbReference>
<dbReference type="InterPro" id="IPR011701">
    <property type="entry name" value="MFS"/>
</dbReference>
<feature type="transmembrane region" description="Helical" evidence="6">
    <location>
        <begin position="78"/>
        <end position="100"/>
    </location>
</feature>
<keyword evidence="9" id="KW-1185">Reference proteome</keyword>
<feature type="transmembrane region" description="Helical" evidence="6">
    <location>
        <begin position="392"/>
        <end position="410"/>
    </location>
</feature>
<dbReference type="InterPro" id="IPR020846">
    <property type="entry name" value="MFS_dom"/>
</dbReference>
<dbReference type="Pfam" id="PF07690">
    <property type="entry name" value="MFS_1"/>
    <property type="match status" value="1"/>
</dbReference>
<feature type="domain" description="Major facilitator superfamily (MFS) profile" evidence="7">
    <location>
        <begin position="11"/>
        <end position="416"/>
    </location>
</feature>